<dbReference type="InterPro" id="IPR014307">
    <property type="entry name" value="Xanthine_DH_ssu"/>
</dbReference>
<dbReference type="SUPFAM" id="SSF55447">
    <property type="entry name" value="CO dehydrogenase flavoprotein C-terminal domain-like"/>
    <property type="match status" value="1"/>
</dbReference>
<dbReference type="SUPFAM" id="SSF54292">
    <property type="entry name" value="2Fe-2S ferredoxin-like"/>
    <property type="match status" value="1"/>
</dbReference>
<dbReference type="GO" id="GO:0004854">
    <property type="term" value="F:xanthine dehydrogenase activity"/>
    <property type="evidence" value="ECO:0007669"/>
    <property type="project" value="InterPro"/>
</dbReference>
<keyword evidence="9" id="KW-1185">Reference proteome</keyword>
<dbReference type="EMBL" id="FMAH01000055">
    <property type="protein sequence ID" value="SCB46753.1"/>
    <property type="molecule type" value="Genomic_DNA"/>
</dbReference>
<dbReference type="InterPro" id="IPR016166">
    <property type="entry name" value="FAD-bd_PCMH"/>
</dbReference>
<proteinExistence type="predicted"/>
<dbReference type="PANTHER" id="PTHR45444:SF3">
    <property type="entry name" value="XANTHINE DEHYDROGENASE"/>
    <property type="match status" value="1"/>
</dbReference>
<feature type="domain" description="FAD-binding PCMH-type" evidence="7">
    <location>
        <begin position="199"/>
        <end position="372"/>
    </location>
</feature>
<evidence type="ECO:0000313" key="8">
    <source>
        <dbReference type="EMBL" id="SCB46753.1"/>
    </source>
</evidence>
<dbReference type="PROSITE" id="PS51085">
    <property type="entry name" value="2FE2S_FER_2"/>
    <property type="match status" value="1"/>
</dbReference>
<dbReference type="Gene3D" id="1.10.150.120">
    <property type="entry name" value="[2Fe-2S]-binding domain"/>
    <property type="match status" value="1"/>
</dbReference>
<sequence>MTVTTIRSELRFILNGEDVALNDVAPDQTLLDWLRLSRSLKGTKEGCAEGDCGACTVLVGRLTPTGGLVYEGVNACIRFLGSLDGCHVVTVEHLAGSDDRLHPVQQAMVDFHGSQCGFCTPGFVMSLYGLWMQTPNPTDQQIETALQGNLCRCTGYEPILRAARSISSYGGTQNDPLLVERETMIERLKAVSDGARVEIGEGRHRLIVPASLDDFAAVLDASPTATVVAGSTDVGLWVTKHMRDITPVVFIGGLQELKSIAVTDGVITIGAGVTYSEAIATLSQHIPALGPLIARIGGQQVRNMGTIGGNIANGSPIGDTPPALIALGASLTLRRGAVRRTIALEDFFIAYGKQDRQPGEFVEAVHIPVPTSGEKFAIYKVTKRRDEDITATLGAFRLTLALDGTVAEVRIAYGGMAATPKRAFAVEKALLGQPWNEQTVEVAMEKYAEDYSPLTDMRATAEYRALAAKNLLLRFYLETTSHAAPAQVSRYEAA</sequence>
<keyword evidence="1" id="KW-0285">Flavoprotein</keyword>
<dbReference type="Pfam" id="PF03450">
    <property type="entry name" value="CO_deh_flav_C"/>
    <property type="match status" value="1"/>
</dbReference>
<dbReference type="STRING" id="411945.GA0061102_10557"/>
<keyword evidence="4" id="KW-0560">Oxidoreductase</keyword>
<evidence type="ECO:0000256" key="2">
    <source>
        <dbReference type="ARBA" id="ARBA00022723"/>
    </source>
</evidence>
<dbReference type="Pfam" id="PF00941">
    <property type="entry name" value="FAD_binding_5"/>
    <property type="match status" value="1"/>
</dbReference>
<dbReference type="Gene3D" id="3.30.390.50">
    <property type="entry name" value="CO dehydrogenase flavoprotein, C-terminal domain"/>
    <property type="match status" value="1"/>
</dbReference>
<dbReference type="GO" id="GO:0051537">
    <property type="term" value="F:2 iron, 2 sulfur cluster binding"/>
    <property type="evidence" value="ECO:0007669"/>
    <property type="project" value="InterPro"/>
</dbReference>
<protein>
    <submittedName>
        <fullName evidence="8">Xanthine dehydrogenase small subunit</fullName>
    </submittedName>
</protein>
<reference evidence="9" key="1">
    <citation type="submission" date="2016-08" db="EMBL/GenBank/DDBJ databases">
        <authorList>
            <person name="Varghese N."/>
            <person name="Submissions Spin"/>
        </authorList>
    </citation>
    <scope>NUCLEOTIDE SEQUENCE [LARGE SCALE GENOMIC DNA]</scope>
    <source>
        <strain evidence="9">HAMBI 2971</strain>
    </source>
</reference>
<dbReference type="InterPro" id="IPR036884">
    <property type="entry name" value="2Fe-2S-bd_dom_sf"/>
</dbReference>
<evidence type="ECO:0000256" key="3">
    <source>
        <dbReference type="ARBA" id="ARBA00022827"/>
    </source>
</evidence>
<organism evidence="8 9">
    <name type="scientific">Rhizobium miluonense</name>
    <dbReference type="NCBI Taxonomy" id="411945"/>
    <lineage>
        <taxon>Bacteria</taxon>
        <taxon>Pseudomonadati</taxon>
        <taxon>Pseudomonadota</taxon>
        <taxon>Alphaproteobacteria</taxon>
        <taxon>Hyphomicrobiales</taxon>
        <taxon>Rhizobiaceae</taxon>
        <taxon>Rhizobium/Agrobacterium group</taxon>
        <taxon>Rhizobium</taxon>
    </lineage>
</organism>
<keyword evidence="2" id="KW-0479">Metal-binding</keyword>
<dbReference type="InterPro" id="IPR001041">
    <property type="entry name" value="2Fe-2S_ferredoxin-type"/>
</dbReference>
<dbReference type="Gene3D" id="3.30.465.10">
    <property type="match status" value="1"/>
</dbReference>
<dbReference type="Pfam" id="PF00111">
    <property type="entry name" value="Fer2"/>
    <property type="match status" value="1"/>
</dbReference>
<dbReference type="InterPro" id="IPR005107">
    <property type="entry name" value="CO_DH_flav_C"/>
</dbReference>
<dbReference type="InterPro" id="IPR002346">
    <property type="entry name" value="Mopterin_DH_FAD-bd"/>
</dbReference>
<dbReference type="InterPro" id="IPR036010">
    <property type="entry name" value="2Fe-2S_ferredoxin-like_sf"/>
</dbReference>
<dbReference type="CDD" id="cd00207">
    <property type="entry name" value="fer2"/>
    <property type="match status" value="1"/>
</dbReference>
<evidence type="ECO:0000256" key="4">
    <source>
        <dbReference type="ARBA" id="ARBA00023002"/>
    </source>
</evidence>
<evidence type="ECO:0000259" key="6">
    <source>
        <dbReference type="PROSITE" id="PS51085"/>
    </source>
</evidence>
<dbReference type="GO" id="GO:0005506">
    <property type="term" value="F:iron ion binding"/>
    <property type="evidence" value="ECO:0007669"/>
    <property type="project" value="InterPro"/>
</dbReference>
<accession>A0A1C3X3B8</accession>
<dbReference type="InterPro" id="IPR036683">
    <property type="entry name" value="CO_DH_flav_C_dom_sf"/>
</dbReference>
<dbReference type="InterPro" id="IPR012175">
    <property type="entry name" value="Xanth_DH_ssu_bac"/>
</dbReference>
<dbReference type="InterPro" id="IPR016167">
    <property type="entry name" value="FAD-bd_PCMH_sub1"/>
</dbReference>
<dbReference type="Proteomes" id="UP000199435">
    <property type="component" value="Unassembled WGS sequence"/>
</dbReference>
<dbReference type="Gene3D" id="3.30.43.10">
    <property type="entry name" value="Uridine Diphospho-n-acetylenolpyruvylglucosamine Reductase, domain 2"/>
    <property type="match status" value="1"/>
</dbReference>
<dbReference type="PANTHER" id="PTHR45444">
    <property type="entry name" value="XANTHINE DEHYDROGENASE"/>
    <property type="match status" value="1"/>
</dbReference>
<evidence type="ECO:0000256" key="1">
    <source>
        <dbReference type="ARBA" id="ARBA00022630"/>
    </source>
</evidence>
<dbReference type="AlphaFoldDB" id="A0A1C3X3B8"/>
<dbReference type="SMART" id="SM01092">
    <property type="entry name" value="CO_deh_flav_C"/>
    <property type="match status" value="1"/>
</dbReference>
<dbReference type="InterPro" id="IPR016208">
    <property type="entry name" value="Ald_Oxase/xanthine_DH-like"/>
</dbReference>
<dbReference type="NCBIfam" id="TIGR02963">
    <property type="entry name" value="xanthine_xdhA"/>
    <property type="match status" value="1"/>
</dbReference>
<keyword evidence="5" id="KW-0408">Iron</keyword>
<dbReference type="OrthoDB" id="9792018at2"/>
<dbReference type="SUPFAM" id="SSF47741">
    <property type="entry name" value="CO dehydrogenase ISP C-domain like"/>
    <property type="match status" value="1"/>
</dbReference>
<dbReference type="InterPro" id="IPR012675">
    <property type="entry name" value="Beta-grasp_dom_sf"/>
</dbReference>
<gene>
    <name evidence="8" type="ORF">GA0061102_10557</name>
</gene>
<dbReference type="GO" id="GO:0071949">
    <property type="term" value="F:FAD binding"/>
    <property type="evidence" value="ECO:0007669"/>
    <property type="project" value="InterPro"/>
</dbReference>
<feature type="domain" description="2Fe-2S ferredoxin-type" evidence="6">
    <location>
        <begin position="8"/>
        <end position="94"/>
    </location>
</feature>
<dbReference type="InterPro" id="IPR002888">
    <property type="entry name" value="2Fe-2S-bd"/>
</dbReference>
<dbReference type="InterPro" id="IPR016169">
    <property type="entry name" value="FAD-bd_PCMH_sub2"/>
</dbReference>
<keyword evidence="3" id="KW-0274">FAD</keyword>
<name>A0A1C3X3B8_9HYPH</name>
<evidence type="ECO:0000256" key="5">
    <source>
        <dbReference type="ARBA" id="ARBA00023004"/>
    </source>
</evidence>
<dbReference type="PROSITE" id="PS00197">
    <property type="entry name" value="2FE2S_FER_1"/>
    <property type="match status" value="1"/>
</dbReference>
<dbReference type="Gene3D" id="3.10.20.30">
    <property type="match status" value="1"/>
</dbReference>
<dbReference type="PIRSF" id="PIRSF036557">
    <property type="entry name" value="XdhA_RC"/>
    <property type="match status" value="1"/>
</dbReference>
<dbReference type="PROSITE" id="PS51387">
    <property type="entry name" value="FAD_PCMH"/>
    <property type="match status" value="1"/>
</dbReference>
<evidence type="ECO:0000259" key="7">
    <source>
        <dbReference type="PROSITE" id="PS51387"/>
    </source>
</evidence>
<dbReference type="InterPro" id="IPR036318">
    <property type="entry name" value="FAD-bd_PCMH-like_sf"/>
</dbReference>
<dbReference type="InterPro" id="IPR006058">
    <property type="entry name" value="2Fe2S_fd_BS"/>
</dbReference>
<dbReference type="SUPFAM" id="SSF56176">
    <property type="entry name" value="FAD-binding/transporter-associated domain-like"/>
    <property type="match status" value="1"/>
</dbReference>
<dbReference type="Pfam" id="PF01799">
    <property type="entry name" value="Fer2_2"/>
    <property type="match status" value="1"/>
</dbReference>
<evidence type="ECO:0000313" key="9">
    <source>
        <dbReference type="Proteomes" id="UP000199435"/>
    </source>
</evidence>
<dbReference type="RefSeq" id="WP_092855611.1">
    <property type="nucleotide sequence ID" value="NZ_FMAH01000055.1"/>
</dbReference>